<name>A0A0R3WR95_HYDTA</name>
<dbReference type="STRING" id="6205.A0A0R3WR95"/>
<dbReference type="SUPFAM" id="SSF54534">
    <property type="entry name" value="FKBP-like"/>
    <property type="match status" value="1"/>
</dbReference>
<protein>
    <recommendedName>
        <fullName evidence="1">peptidylprolyl isomerase</fullName>
        <ecNumber evidence="1">5.2.1.8</ecNumber>
    </recommendedName>
</protein>
<accession>A0A0R3WR95</accession>
<dbReference type="InterPro" id="IPR046357">
    <property type="entry name" value="PPIase_dom_sf"/>
</dbReference>
<organism evidence="3">
    <name type="scientific">Hydatigena taeniaeformis</name>
    <name type="common">Feline tapeworm</name>
    <name type="synonym">Taenia taeniaeformis</name>
    <dbReference type="NCBI Taxonomy" id="6205"/>
    <lineage>
        <taxon>Eukaryota</taxon>
        <taxon>Metazoa</taxon>
        <taxon>Spiralia</taxon>
        <taxon>Lophotrochozoa</taxon>
        <taxon>Platyhelminthes</taxon>
        <taxon>Cestoda</taxon>
        <taxon>Eucestoda</taxon>
        <taxon>Cyclophyllidea</taxon>
        <taxon>Taeniidae</taxon>
        <taxon>Hydatigera</taxon>
    </lineage>
</organism>
<dbReference type="WBParaSite" id="TTAC_0000328501-mRNA-1">
    <property type="protein sequence ID" value="TTAC_0000328501-mRNA-1"/>
    <property type="gene ID" value="TTAC_0000328501"/>
</dbReference>
<dbReference type="Pfam" id="PF00254">
    <property type="entry name" value="FKBP_C"/>
    <property type="match status" value="1"/>
</dbReference>
<evidence type="ECO:0000256" key="1">
    <source>
        <dbReference type="PROSITE-ProRule" id="PRU00277"/>
    </source>
</evidence>
<keyword evidence="1" id="KW-0413">Isomerase</keyword>
<feature type="domain" description="PPIase FKBP-type" evidence="2">
    <location>
        <begin position="34"/>
        <end position="120"/>
    </location>
</feature>
<dbReference type="PROSITE" id="PS50059">
    <property type="entry name" value="FKBP_PPIASE"/>
    <property type="match status" value="1"/>
</dbReference>
<evidence type="ECO:0000313" key="3">
    <source>
        <dbReference type="WBParaSite" id="TTAC_0000328501-mRNA-1"/>
    </source>
</evidence>
<reference evidence="3" key="1">
    <citation type="submission" date="2017-02" db="UniProtKB">
        <authorList>
            <consortium name="WormBaseParasite"/>
        </authorList>
    </citation>
    <scope>IDENTIFICATION</scope>
</reference>
<keyword evidence="1" id="KW-0697">Rotamase</keyword>
<comment type="catalytic activity">
    <reaction evidence="1">
        <text>[protein]-peptidylproline (omega=180) = [protein]-peptidylproline (omega=0)</text>
        <dbReference type="Rhea" id="RHEA:16237"/>
        <dbReference type="Rhea" id="RHEA-COMP:10747"/>
        <dbReference type="Rhea" id="RHEA-COMP:10748"/>
        <dbReference type="ChEBI" id="CHEBI:83833"/>
        <dbReference type="ChEBI" id="CHEBI:83834"/>
        <dbReference type="EC" id="5.2.1.8"/>
    </reaction>
</comment>
<evidence type="ECO:0000259" key="2">
    <source>
        <dbReference type="PROSITE" id="PS50059"/>
    </source>
</evidence>
<sequence length="134" mass="14627">LLDLYGRDVNPKFNGSVYLTQLTRGNEANSPRPGPTCEIHARGYCDGKVLEGCDVSFAIGDFEEVGVPEGLDSALCYMSEGEEARVRICDPMTFTSCESAKCGIPENMEHVQSLKQKASEPIKAGIYQIAVDIY</sequence>
<dbReference type="AlphaFoldDB" id="A0A0R3WR95"/>
<dbReference type="GO" id="GO:0003755">
    <property type="term" value="F:peptidyl-prolyl cis-trans isomerase activity"/>
    <property type="evidence" value="ECO:0007669"/>
    <property type="project" value="UniProtKB-KW"/>
</dbReference>
<proteinExistence type="predicted"/>
<dbReference type="EC" id="5.2.1.8" evidence="1"/>
<dbReference type="Gene3D" id="3.10.50.40">
    <property type="match status" value="1"/>
</dbReference>
<dbReference type="InterPro" id="IPR001179">
    <property type="entry name" value="PPIase_FKBP_dom"/>
</dbReference>